<keyword evidence="1" id="KW-0472">Membrane</keyword>
<sequence length="130" mass="12781">MSRSWRLGTLLVGGGVTLGGLGIGLAMTAAANGASSSVDALRVGDGSPSACYRSKTGPCEALAEAVTEMETFTAVAGIGYAIAISAAVGTSLLLLLPPPPPRPRASLRPSARVTPWFGPGGGGVGVVGVF</sequence>
<organism evidence="2 3">
    <name type="scientific">Chondromyces crocatus</name>
    <dbReference type="NCBI Taxonomy" id="52"/>
    <lineage>
        <taxon>Bacteria</taxon>
        <taxon>Pseudomonadati</taxon>
        <taxon>Myxococcota</taxon>
        <taxon>Polyangia</taxon>
        <taxon>Polyangiales</taxon>
        <taxon>Polyangiaceae</taxon>
        <taxon>Chondromyces</taxon>
    </lineage>
</organism>
<keyword evidence="1" id="KW-0812">Transmembrane</keyword>
<dbReference type="KEGG" id="ccro:CMC5_063970"/>
<evidence type="ECO:0000256" key="1">
    <source>
        <dbReference type="SAM" id="Phobius"/>
    </source>
</evidence>
<dbReference type="AlphaFoldDB" id="A0A0K1EMV2"/>
<keyword evidence="3" id="KW-1185">Reference proteome</keyword>
<reference evidence="2 3" key="1">
    <citation type="submission" date="2015-07" db="EMBL/GenBank/DDBJ databases">
        <title>Genome analysis of myxobacterium Chondromyces crocatus Cm c5 reveals a high potential for natural compound synthesis and the genetic basis for the loss of fruiting body formation.</title>
        <authorList>
            <person name="Zaburannyi N."/>
            <person name="Bunk B."/>
            <person name="Maier J."/>
            <person name="Overmann J."/>
            <person name="Mueller R."/>
        </authorList>
    </citation>
    <scope>NUCLEOTIDE SEQUENCE [LARGE SCALE GENOMIC DNA]</scope>
    <source>
        <strain evidence="2 3">Cm c5</strain>
    </source>
</reference>
<dbReference type="Proteomes" id="UP000067626">
    <property type="component" value="Chromosome"/>
</dbReference>
<evidence type="ECO:0000313" key="2">
    <source>
        <dbReference type="EMBL" id="AKT42174.1"/>
    </source>
</evidence>
<name>A0A0K1EMV2_CHOCO</name>
<keyword evidence="1" id="KW-1133">Transmembrane helix</keyword>
<accession>A0A0K1EMV2</accession>
<evidence type="ECO:0000313" key="3">
    <source>
        <dbReference type="Proteomes" id="UP000067626"/>
    </source>
</evidence>
<dbReference type="EMBL" id="CP012159">
    <property type="protein sequence ID" value="AKT42174.1"/>
    <property type="molecule type" value="Genomic_DNA"/>
</dbReference>
<gene>
    <name evidence="2" type="ORF">CMC5_063970</name>
</gene>
<feature type="transmembrane region" description="Helical" evidence="1">
    <location>
        <begin position="72"/>
        <end position="96"/>
    </location>
</feature>
<protein>
    <submittedName>
        <fullName evidence="2">Uncharacterized protein</fullName>
    </submittedName>
</protein>
<proteinExistence type="predicted"/>